<dbReference type="Proteomes" id="UP000077266">
    <property type="component" value="Unassembled WGS sequence"/>
</dbReference>
<dbReference type="GO" id="GO:0008270">
    <property type="term" value="F:zinc ion binding"/>
    <property type="evidence" value="ECO:0007669"/>
    <property type="project" value="UniProtKB-KW"/>
</dbReference>
<feature type="compositionally biased region" description="Basic and acidic residues" evidence="2">
    <location>
        <begin position="146"/>
        <end position="157"/>
    </location>
</feature>
<keyword evidence="5" id="KW-1185">Reference proteome</keyword>
<gene>
    <name evidence="4" type="ORF">EXIGLDRAFT_707872</name>
</gene>
<protein>
    <recommendedName>
        <fullName evidence="3">C3H1-type domain-containing protein</fullName>
    </recommendedName>
</protein>
<evidence type="ECO:0000259" key="3">
    <source>
        <dbReference type="PROSITE" id="PS50103"/>
    </source>
</evidence>
<dbReference type="AlphaFoldDB" id="A0A166NDI8"/>
<sequence length="578" mass="64294">MPPRPIKRVDFASDAPQLSSESSDGLESPTRRKSKAPTKAPAKKAAPKPPTNPPPAMPRPKAQPVPTTRVTRANKAATGATLVLPAPTTAAARQAEAKKRAQAAMRVPAPPPARPATPKRATKAPAKKTARPTVQARPARSLLSRLDMREARDHVVPVEDDDEWEQWLDDDEMDGGDDDEDADGDADGDADVDEVQEEDFDDDVDGYAAMEEMHEYDDGYESPVDAILNANGRSDRYNRPRQEHVDADGDLLKFQQPPRGTKRSHPLRASVASASDVVSPARKKTLQPSANWDRFVKGRVVDSKIALIPECAKVIINGGFYQYLPLHFFAPEILKAEESIRLTLRPDESILSRVPQPLVSESNMDAEMYMTWSKKAIAAYKVLGVPQNIIDMFEDHFGEVQTREDFHDEFATWRLYDCRRRSLVKGDTPADISTIDEELLRQCRSVTTAELNAKLRAATEQVRRTDRRPVASTSQSATSRNAASSSKSEAQKSKYSRCLVCGSNAHIYDKDTPRDDCKPRWLVFDKLRSAWRTPDTRALLCWAWNGLGGCKKPRCRFDKHGHRCSLCGGDHGTHECQP</sequence>
<evidence type="ECO:0000313" key="5">
    <source>
        <dbReference type="Proteomes" id="UP000077266"/>
    </source>
</evidence>
<feature type="region of interest" description="Disordered" evidence="2">
    <location>
        <begin position="457"/>
        <end position="489"/>
    </location>
</feature>
<feature type="domain" description="C3H1-type" evidence="3">
    <location>
        <begin position="535"/>
        <end position="563"/>
    </location>
</feature>
<keyword evidence="1" id="KW-0862">Zinc</keyword>
<name>A0A166NDI8_EXIGL</name>
<feature type="zinc finger region" description="C3H1-type" evidence="1">
    <location>
        <begin position="535"/>
        <end position="563"/>
    </location>
</feature>
<dbReference type="InterPro" id="IPR000571">
    <property type="entry name" value="Znf_CCCH"/>
</dbReference>
<feature type="compositionally biased region" description="Low complexity" evidence="2">
    <location>
        <begin position="76"/>
        <end position="94"/>
    </location>
</feature>
<dbReference type="InParanoid" id="A0A166NDI8"/>
<feature type="compositionally biased region" description="Pro residues" evidence="2">
    <location>
        <begin position="47"/>
        <end position="63"/>
    </location>
</feature>
<feature type="compositionally biased region" description="Polar residues" evidence="2">
    <location>
        <begin position="16"/>
        <end position="25"/>
    </location>
</feature>
<keyword evidence="1" id="KW-0863">Zinc-finger</keyword>
<feature type="compositionally biased region" description="Basic residues" evidence="2">
    <location>
        <begin position="31"/>
        <end position="46"/>
    </location>
</feature>
<feature type="compositionally biased region" description="Polar residues" evidence="2">
    <location>
        <begin position="471"/>
        <end position="481"/>
    </location>
</feature>
<keyword evidence="1" id="KW-0479">Metal-binding</keyword>
<proteinExistence type="predicted"/>
<dbReference type="EMBL" id="KV426694">
    <property type="protein sequence ID" value="KZV79040.1"/>
    <property type="molecule type" value="Genomic_DNA"/>
</dbReference>
<dbReference type="PROSITE" id="PS50103">
    <property type="entry name" value="ZF_C3H1"/>
    <property type="match status" value="1"/>
</dbReference>
<evidence type="ECO:0000256" key="2">
    <source>
        <dbReference type="SAM" id="MobiDB-lite"/>
    </source>
</evidence>
<feature type="compositionally biased region" description="Basic residues" evidence="2">
    <location>
        <begin position="120"/>
        <end position="130"/>
    </location>
</feature>
<feature type="region of interest" description="Disordered" evidence="2">
    <location>
        <begin position="252"/>
        <end position="274"/>
    </location>
</feature>
<feature type="compositionally biased region" description="Acidic residues" evidence="2">
    <location>
        <begin position="158"/>
        <end position="200"/>
    </location>
</feature>
<accession>A0A166NDI8</accession>
<evidence type="ECO:0000313" key="4">
    <source>
        <dbReference type="EMBL" id="KZV79040.1"/>
    </source>
</evidence>
<organism evidence="4 5">
    <name type="scientific">Exidia glandulosa HHB12029</name>
    <dbReference type="NCBI Taxonomy" id="1314781"/>
    <lineage>
        <taxon>Eukaryota</taxon>
        <taxon>Fungi</taxon>
        <taxon>Dikarya</taxon>
        <taxon>Basidiomycota</taxon>
        <taxon>Agaricomycotina</taxon>
        <taxon>Agaricomycetes</taxon>
        <taxon>Auriculariales</taxon>
        <taxon>Exidiaceae</taxon>
        <taxon>Exidia</taxon>
    </lineage>
</organism>
<evidence type="ECO:0000256" key="1">
    <source>
        <dbReference type="PROSITE-ProRule" id="PRU00723"/>
    </source>
</evidence>
<feature type="region of interest" description="Disordered" evidence="2">
    <location>
        <begin position="1"/>
        <end position="200"/>
    </location>
</feature>
<reference evidence="4 5" key="1">
    <citation type="journal article" date="2016" name="Mol. Biol. Evol.">
        <title>Comparative Genomics of Early-Diverging Mushroom-Forming Fungi Provides Insights into the Origins of Lignocellulose Decay Capabilities.</title>
        <authorList>
            <person name="Nagy L.G."/>
            <person name="Riley R."/>
            <person name="Tritt A."/>
            <person name="Adam C."/>
            <person name="Daum C."/>
            <person name="Floudas D."/>
            <person name="Sun H."/>
            <person name="Yadav J.S."/>
            <person name="Pangilinan J."/>
            <person name="Larsson K.H."/>
            <person name="Matsuura K."/>
            <person name="Barry K."/>
            <person name="Labutti K."/>
            <person name="Kuo R."/>
            <person name="Ohm R.A."/>
            <person name="Bhattacharya S.S."/>
            <person name="Shirouzu T."/>
            <person name="Yoshinaga Y."/>
            <person name="Martin F.M."/>
            <person name="Grigoriev I.V."/>
            <person name="Hibbett D.S."/>
        </authorList>
    </citation>
    <scope>NUCLEOTIDE SEQUENCE [LARGE SCALE GENOMIC DNA]</scope>
    <source>
        <strain evidence="4 5">HHB12029</strain>
    </source>
</reference>